<dbReference type="Gene3D" id="3.90.226.10">
    <property type="entry name" value="2-enoyl-CoA Hydratase, Chain A, domain 1"/>
    <property type="match status" value="1"/>
</dbReference>
<dbReference type="InterPro" id="IPR005151">
    <property type="entry name" value="Tail-specific_protease"/>
</dbReference>
<feature type="compositionally biased region" description="Basic and acidic residues" evidence="1">
    <location>
        <begin position="83"/>
        <end position="95"/>
    </location>
</feature>
<dbReference type="Pfam" id="PF03572">
    <property type="entry name" value="Peptidase_S41"/>
    <property type="match status" value="1"/>
</dbReference>
<dbReference type="AlphaFoldDB" id="A0A8J4DM64"/>
<keyword evidence="4" id="KW-1185">Reference proteome</keyword>
<proteinExistence type="predicted"/>
<gene>
    <name evidence="3" type="ORF">Val02_03510</name>
</gene>
<dbReference type="EMBL" id="BOPF01000002">
    <property type="protein sequence ID" value="GIJ43465.1"/>
    <property type="molecule type" value="Genomic_DNA"/>
</dbReference>
<feature type="region of interest" description="Disordered" evidence="1">
    <location>
        <begin position="287"/>
        <end position="311"/>
    </location>
</feature>
<comment type="caution">
    <text evidence="3">The sequence shown here is derived from an EMBL/GenBank/DDBJ whole genome shotgun (WGS) entry which is preliminary data.</text>
</comment>
<feature type="region of interest" description="Disordered" evidence="1">
    <location>
        <begin position="72"/>
        <end position="119"/>
    </location>
</feature>
<evidence type="ECO:0000256" key="1">
    <source>
        <dbReference type="SAM" id="MobiDB-lite"/>
    </source>
</evidence>
<dbReference type="PANTHER" id="PTHR11261:SF3">
    <property type="entry name" value="RETINOL-BINDING PROTEIN 3"/>
    <property type="match status" value="1"/>
</dbReference>
<dbReference type="GO" id="GO:0006508">
    <property type="term" value="P:proteolysis"/>
    <property type="evidence" value="ECO:0007669"/>
    <property type="project" value="InterPro"/>
</dbReference>
<dbReference type="InterPro" id="IPR029045">
    <property type="entry name" value="ClpP/crotonase-like_dom_sf"/>
</dbReference>
<dbReference type="Proteomes" id="UP000619260">
    <property type="component" value="Unassembled WGS sequence"/>
</dbReference>
<protein>
    <recommendedName>
        <fullName evidence="2">Tail specific protease domain-containing protein</fullName>
    </recommendedName>
</protein>
<evidence type="ECO:0000313" key="3">
    <source>
        <dbReference type="EMBL" id="GIJ43465.1"/>
    </source>
</evidence>
<sequence>MIYGRAMGSLTVGDVAGRLVAWCDRLMPPDERRDALIATLRAGFGGDDRPATAERLAEVERLAWTVSRHVALFPDPPATEPHPPGDEPDPARTEADPAGEEAPTADEPAWPPPDPDDVRRRAANVTRVERLPDGTGLLRIDGLDAVGLAQPYVDAAFGLLRGAGRIVLDLRRNGGGDPGTVALIAGWLLGDASVKLSDVVYRDRVRQWWTPERPPGTALRQDVDVLVGPGTFSSGEALAYHLRSRGRVRVIGEATPGAADHVLPVRLAPTVLAHVPNARVVDAVSGGNWEGTGVPPDLPCPADEALDRALG</sequence>
<organism evidence="3 4">
    <name type="scientific">Virgisporangium aliadipatigenens</name>
    <dbReference type="NCBI Taxonomy" id="741659"/>
    <lineage>
        <taxon>Bacteria</taxon>
        <taxon>Bacillati</taxon>
        <taxon>Actinomycetota</taxon>
        <taxon>Actinomycetes</taxon>
        <taxon>Micromonosporales</taxon>
        <taxon>Micromonosporaceae</taxon>
        <taxon>Virgisporangium</taxon>
    </lineage>
</organism>
<name>A0A8J4DM64_9ACTN</name>
<dbReference type="PANTHER" id="PTHR11261">
    <property type="entry name" value="INTERPHOTORECEPTOR RETINOID-BINDING PROTEIN"/>
    <property type="match status" value="1"/>
</dbReference>
<accession>A0A8J4DM64</accession>
<dbReference type="SUPFAM" id="SSF52096">
    <property type="entry name" value="ClpP/crotonase"/>
    <property type="match status" value="1"/>
</dbReference>
<dbReference type="GO" id="GO:0008236">
    <property type="term" value="F:serine-type peptidase activity"/>
    <property type="evidence" value="ECO:0007669"/>
    <property type="project" value="InterPro"/>
</dbReference>
<dbReference type="Gene3D" id="3.30.750.44">
    <property type="match status" value="1"/>
</dbReference>
<evidence type="ECO:0000259" key="2">
    <source>
        <dbReference type="SMART" id="SM00245"/>
    </source>
</evidence>
<dbReference type="SMART" id="SM00245">
    <property type="entry name" value="TSPc"/>
    <property type="match status" value="1"/>
</dbReference>
<feature type="domain" description="Tail specific protease" evidence="2">
    <location>
        <begin position="118"/>
        <end position="301"/>
    </location>
</feature>
<reference evidence="3" key="1">
    <citation type="submission" date="2021-01" db="EMBL/GenBank/DDBJ databases">
        <title>Whole genome shotgun sequence of Virgisporangium aliadipatigenens NBRC 105644.</title>
        <authorList>
            <person name="Komaki H."/>
            <person name="Tamura T."/>
        </authorList>
    </citation>
    <scope>NUCLEOTIDE SEQUENCE</scope>
    <source>
        <strain evidence="3">NBRC 105644</strain>
    </source>
</reference>
<dbReference type="CDD" id="cd07563">
    <property type="entry name" value="Peptidase_S41_IRBP"/>
    <property type="match status" value="1"/>
</dbReference>
<evidence type="ECO:0000313" key="4">
    <source>
        <dbReference type="Proteomes" id="UP000619260"/>
    </source>
</evidence>